<feature type="transmembrane region" description="Helical" evidence="1">
    <location>
        <begin position="20"/>
        <end position="41"/>
    </location>
</feature>
<evidence type="ECO:0000259" key="2">
    <source>
        <dbReference type="Pfam" id="PF09335"/>
    </source>
</evidence>
<accession>E0Y1G1</accession>
<feature type="domain" description="VTT" evidence="2">
    <location>
        <begin position="35"/>
        <end position="155"/>
    </location>
</feature>
<keyword evidence="1" id="KW-0472">Membrane</keyword>
<evidence type="ECO:0000313" key="3">
    <source>
        <dbReference type="EMBL" id="ADI20502.1"/>
    </source>
</evidence>
<keyword evidence="1" id="KW-1133">Transmembrane helix</keyword>
<keyword evidence="1" id="KW-0812">Transmembrane</keyword>
<protein>
    <submittedName>
        <fullName evidence="3">Predicted membrane protein</fullName>
    </submittedName>
</protein>
<sequence>MLRSLYNWTMGLAKHPKAVLVLAFISFIESSVFPIPPDVILIPMIIAAPKRAFFLAAVTMVSSVAGGLFGYMLGAFAFEQIAQPILLSMGKADAIAAYAERFNDAGFWAVLGAGITPFPFKVITIMSGASAMPLGLFISTAILARTLRFFTVALLLRVYGEPIRDFIERYLGWTFLTFLGLLVLGFWGTKWM</sequence>
<name>E0Y1G1_9PROT</name>
<proteinExistence type="predicted"/>
<feature type="transmembrane region" description="Helical" evidence="1">
    <location>
        <begin position="53"/>
        <end position="78"/>
    </location>
</feature>
<dbReference type="GO" id="GO:0005886">
    <property type="term" value="C:plasma membrane"/>
    <property type="evidence" value="ECO:0007669"/>
    <property type="project" value="TreeGrafter"/>
</dbReference>
<reference evidence="3" key="1">
    <citation type="journal article" date="2011" name="Environ. Microbiol.">
        <title>Time-series analyses of Monterey Bay coastal microbial picoplankton using a 'genome proxy' microarray.</title>
        <authorList>
            <person name="Rich V.I."/>
            <person name="Pham V.D."/>
            <person name="Eppley J."/>
            <person name="Shi Y."/>
            <person name="DeLong E.F."/>
        </authorList>
    </citation>
    <scope>NUCLEOTIDE SEQUENCE</scope>
</reference>
<organism evidence="3">
    <name type="scientific">uncultured alpha proteobacterium EB080_L58F04</name>
    <dbReference type="NCBI Taxonomy" id="710798"/>
    <lineage>
        <taxon>Bacteria</taxon>
        <taxon>Pseudomonadati</taxon>
        <taxon>Pseudomonadota</taxon>
        <taxon>Alphaproteobacteria</taxon>
        <taxon>environmental samples</taxon>
    </lineage>
</organism>
<dbReference type="EMBL" id="GU474942">
    <property type="protein sequence ID" value="ADI20502.1"/>
    <property type="molecule type" value="Genomic_DNA"/>
</dbReference>
<feature type="transmembrane region" description="Helical" evidence="1">
    <location>
        <begin position="136"/>
        <end position="158"/>
    </location>
</feature>
<dbReference type="PANTHER" id="PTHR42709:SF11">
    <property type="entry name" value="DEDA FAMILY PROTEIN"/>
    <property type="match status" value="1"/>
</dbReference>
<dbReference type="AlphaFoldDB" id="E0Y1G1"/>
<evidence type="ECO:0000256" key="1">
    <source>
        <dbReference type="SAM" id="Phobius"/>
    </source>
</evidence>
<dbReference type="PANTHER" id="PTHR42709">
    <property type="entry name" value="ALKALINE PHOSPHATASE LIKE PROTEIN"/>
    <property type="match status" value="1"/>
</dbReference>
<dbReference type="InterPro" id="IPR051311">
    <property type="entry name" value="DedA_domain"/>
</dbReference>
<feature type="transmembrane region" description="Helical" evidence="1">
    <location>
        <begin position="170"/>
        <end position="189"/>
    </location>
</feature>
<dbReference type="InterPro" id="IPR032816">
    <property type="entry name" value="VTT_dom"/>
</dbReference>
<dbReference type="Pfam" id="PF09335">
    <property type="entry name" value="VTT_dom"/>
    <property type="match status" value="1"/>
</dbReference>